<evidence type="ECO:0000313" key="10">
    <source>
        <dbReference type="Proteomes" id="UP000280685"/>
    </source>
</evidence>
<keyword evidence="5" id="KW-0378">Hydrolase</keyword>
<evidence type="ECO:0000256" key="4">
    <source>
        <dbReference type="ARBA" id="ARBA00019744"/>
    </source>
</evidence>
<evidence type="ECO:0000259" key="8">
    <source>
        <dbReference type="Pfam" id="PF01661"/>
    </source>
</evidence>
<dbReference type="InterPro" id="IPR002589">
    <property type="entry name" value="Macro_dom"/>
</dbReference>
<dbReference type="InterPro" id="IPR043472">
    <property type="entry name" value="Macro_dom-like"/>
</dbReference>
<dbReference type="EC" id="3.1.3.84" evidence="3"/>
<feature type="compositionally biased region" description="Polar residues" evidence="7">
    <location>
        <begin position="37"/>
        <end position="54"/>
    </location>
</feature>
<feature type="domain" description="Macro" evidence="8">
    <location>
        <begin position="159"/>
        <end position="206"/>
    </location>
</feature>
<proteinExistence type="inferred from homology"/>
<evidence type="ECO:0000256" key="7">
    <source>
        <dbReference type="SAM" id="MobiDB-lite"/>
    </source>
</evidence>
<gene>
    <name evidence="9" type="ORF">PODCO_604140</name>
</gene>
<feature type="region of interest" description="Disordered" evidence="7">
    <location>
        <begin position="223"/>
        <end position="317"/>
    </location>
</feature>
<feature type="compositionally biased region" description="Basic and acidic residues" evidence="7">
    <location>
        <begin position="298"/>
        <end position="317"/>
    </location>
</feature>
<evidence type="ECO:0000256" key="6">
    <source>
        <dbReference type="ARBA" id="ARBA00034427"/>
    </source>
</evidence>
<organism evidence="9 10">
    <name type="scientific">Podospora comata</name>
    <dbReference type="NCBI Taxonomy" id="48703"/>
    <lineage>
        <taxon>Eukaryota</taxon>
        <taxon>Fungi</taxon>
        <taxon>Dikarya</taxon>
        <taxon>Ascomycota</taxon>
        <taxon>Pezizomycotina</taxon>
        <taxon>Sordariomycetes</taxon>
        <taxon>Sordariomycetidae</taxon>
        <taxon>Sordariales</taxon>
        <taxon>Podosporaceae</taxon>
        <taxon>Podospora</taxon>
    </lineage>
</organism>
<evidence type="ECO:0000313" key="9">
    <source>
        <dbReference type="EMBL" id="VBB83646.1"/>
    </source>
</evidence>
<comment type="similarity">
    <text evidence="2">Belongs to the POA1 family.</text>
</comment>
<dbReference type="PANTHER" id="PTHR12521:SF0">
    <property type="entry name" value="ADP-RIBOSE GLYCOHYDROLASE OARD1"/>
    <property type="match status" value="1"/>
</dbReference>
<comment type="function">
    <text evidence="1">Highly specific phosphatase involved in the metabolism of ADP-ribose 1''-phosphate (Appr1p) which is produced as a consequence of tRNA splicing.</text>
</comment>
<feature type="region of interest" description="Disordered" evidence="7">
    <location>
        <begin position="21"/>
        <end position="68"/>
    </location>
</feature>
<accession>A0ABY6SFR2</accession>
<feature type="compositionally biased region" description="Basic and acidic residues" evidence="7">
    <location>
        <begin position="227"/>
        <end position="242"/>
    </location>
</feature>
<dbReference type="EMBL" id="LR026969">
    <property type="protein sequence ID" value="VBB83646.1"/>
    <property type="molecule type" value="Genomic_DNA"/>
</dbReference>
<reference evidence="9" key="1">
    <citation type="submission" date="2018-02" db="EMBL/GenBank/DDBJ databases">
        <authorList>
            <person name="Silar P."/>
        </authorList>
    </citation>
    <scope>NUCLEOTIDE SEQUENCE [LARGE SCALE GENOMIC DNA]</scope>
    <source>
        <strain evidence="9">T</strain>
    </source>
</reference>
<keyword evidence="5" id="KW-0904">Protein phosphatase</keyword>
<comment type="catalytic activity">
    <reaction evidence="6">
        <text>ADP-alpha-D-ribose 1''-phosphate + H2O = ADP-D-ribose + phosphate</text>
        <dbReference type="Rhea" id="RHEA:25029"/>
        <dbReference type="ChEBI" id="CHEBI:15377"/>
        <dbReference type="ChEBI" id="CHEBI:43474"/>
        <dbReference type="ChEBI" id="CHEBI:57967"/>
        <dbReference type="ChEBI" id="CHEBI:58753"/>
        <dbReference type="EC" id="3.1.3.84"/>
    </reaction>
</comment>
<evidence type="ECO:0000256" key="5">
    <source>
        <dbReference type="ARBA" id="ARBA00022912"/>
    </source>
</evidence>
<name>A0ABY6SFR2_PODCO</name>
<dbReference type="PANTHER" id="PTHR12521">
    <property type="entry name" value="PROTEIN C6ORF130"/>
    <property type="match status" value="1"/>
</dbReference>
<dbReference type="SUPFAM" id="SSF52949">
    <property type="entry name" value="Macro domain-like"/>
    <property type="match status" value="2"/>
</dbReference>
<keyword evidence="10" id="KW-1185">Reference proteome</keyword>
<feature type="compositionally biased region" description="Basic residues" evidence="7">
    <location>
        <begin position="106"/>
        <end position="116"/>
    </location>
</feature>
<sequence length="442" mass="49433">MASKRRIGAIVGASSKSVSHRITDFYGPPARLKRQKTQGSILDSATELQSTTMAPSLAESSWEDKPSLADLNLFSQEEQNWEVRDTKPPPQPQRQKVNTGGGFHQSNKKKQHHTRTRASSTSTVHPLPGKTRSEPKTRKLVLTCEQGDLFDAPPNSVLIHACNTIGKWGGGIALAFKKSFPTAFEIYRKHCQEFTPDELVGTALLIAPQSDKYWHVRDDEVEAGSVEGDHEAKDAPEVKDEDRAEVDENEIGNAGVQDTDGKTSNASKEPPEEETANWIQVPKRSIHPQEQRFNWARQNDKDGSKSESNHQRRSPHEKDIHYVACLFTSKNVGAKRDPPDETLKHTESAMLNFLSKLSDVKFNQEDCPFIPQVRMCKINSGLFGVPWERTSGLLDGMPLSRIQTWGRGDFKIVVASKDGDGVVNEENGEKKKKMSKGEEWRE</sequence>
<feature type="region of interest" description="Disordered" evidence="7">
    <location>
        <begin position="81"/>
        <end position="136"/>
    </location>
</feature>
<dbReference type="Gene3D" id="3.40.220.10">
    <property type="entry name" value="Leucine Aminopeptidase, subunit E, domain 1"/>
    <property type="match status" value="1"/>
</dbReference>
<feature type="region of interest" description="Disordered" evidence="7">
    <location>
        <begin position="421"/>
        <end position="442"/>
    </location>
</feature>
<dbReference type="InterPro" id="IPR050892">
    <property type="entry name" value="ADP-ribose_metab_enzymes"/>
</dbReference>
<evidence type="ECO:0000256" key="1">
    <source>
        <dbReference type="ARBA" id="ARBA00002432"/>
    </source>
</evidence>
<protein>
    <recommendedName>
        <fullName evidence="4">ADP-ribose 1''-phosphate phosphatase</fullName>
        <ecNumber evidence="3">3.1.3.84</ecNumber>
    </recommendedName>
</protein>
<dbReference type="Proteomes" id="UP000280685">
    <property type="component" value="Chromosome 6"/>
</dbReference>
<evidence type="ECO:0000256" key="3">
    <source>
        <dbReference type="ARBA" id="ARBA00012983"/>
    </source>
</evidence>
<dbReference type="Pfam" id="PF01661">
    <property type="entry name" value="Macro"/>
    <property type="match status" value="1"/>
</dbReference>
<evidence type="ECO:0000256" key="2">
    <source>
        <dbReference type="ARBA" id="ARBA00006575"/>
    </source>
</evidence>